<dbReference type="Gene3D" id="3.40.50.150">
    <property type="entry name" value="Vaccinia Virus protein VP39"/>
    <property type="match status" value="1"/>
</dbReference>
<dbReference type="SUPFAM" id="SSF53335">
    <property type="entry name" value="S-adenosyl-L-methionine-dependent methyltransferases"/>
    <property type="match status" value="1"/>
</dbReference>
<organism evidence="3 4">
    <name type="scientific">Hydrococcus rivularis NIES-593</name>
    <dbReference type="NCBI Taxonomy" id="1921803"/>
    <lineage>
        <taxon>Bacteria</taxon>
        <taxon>Bacillati</taxon>
        <taxon>Cyanobacteriota</taxon>
        <taxon>Cyanophyceae</taxon>
        <taxon>Pleurocapsales</taxon>
        <taxon>Hydrococcaceae</taxon>
        <taxon>Hydrococcus</taxon>
    </lineage>
</organism>
<dbReference type="GO" id="GO:0008757">
    <property type="term" value="F:S-adenosylmethionine-dependent methyltransferase activity"/>
    <property type="evidence" value="ECO:0007669"/>
    <property type="project" value="InterPro"/>
</dbReference>
<dbReference type="InterPro" id="IPR029063">
    <property type="entry name" value="SAM-dependent_MTases_sf"/>
</dbReference>
<feature type="domain" description="Methyltransferase type 11" evidence="2">
    <location>
        <begin position="48"/>
        <end position="145"/>
    </location>
</feature>
<dbReference type="InterPro" id="IPR013216">
    <property type="entry name" value="Methyltransf_11"/>
</dbReference>
<dbReference type="EMBL" id="MRCB01000005">
    <property type="protein sequence ID" value="OKH24834.1"/>
    <property type="molecule type" value="Genomic_DNA"/>
</dbReference>
<evidence type="ECO:0000259" key="2">
    <source>
        <dbReference type="Pfam" id="PF08241"/>
    </source>
</evidence>
<name>A0A1U7HMQ3_9CYAN</name>
<dbReference type="RefSeq" id="WP_073598780.1">
    <property type="nucleotide sequence ID" value="NZ_MRCB01000005.1"/>
</dbReference>
<comment type="caution">
    <text evidence="3">The sequence shown here is derived from an EMBL/GenBank/DDBJ whole genome shotgun (WGS) entry which is preliminary data.</text>
</comment>
<keyword evidence="3" id="KW-0489">Methyltransferase</keyword>
<dbReference type="InterPro" id="IPR050447">
    <property type="entry name" value="Erg6_SMT_methyltransf"/>
</dbReference>
<evidence type="ECO:0000313" key="4">
    <source>
        <dbReference type="Proteomes" id="UP000186868"/>
    </source>
</evidence>
<dbReference type="STRING" id="1921803.NIES593_06350"/>
<reference evidence="3 4" key="1">
    <citation type="submission" date="2016-11" db="EMBL/GenBank/DDBJ databases">
        <title>Draft Genome Sequences of Nine Cyanobacterial Strains from Diverse Habitats.</title>
        <authorList>
            <person name="Zhu T."/>
            <person name="Hou S."/>
            <person name="Lu X."/>
            <person name="Hess W.R."/>
        </authorList>
    </citation>
    <scope>NUCLEOTIDE SEQUENCE [LARGE SCALE GENOMIC DNA]</scope>
    <source>
        <strain evidence="3 4">NIES-593</strain>
    </source>
</reference>
<dbReference type="GO" id="GO:0032259">
    <property type="term" value="P:methylation"/>
    <property type="evidence" value="ECO:0007669"/>
    <property type="project" value="UniProtKB-KW"/>
</dbReference>
<accession>A0A1U7HMQ3</accession>
<proteinExistence type="predicted"/>
<dbReference type="OrthoDB" id="9782855at2"/>
<dbReference type="AlphaFoldDB" id="A0A1U7HMQ3"/>
<dbReference type="Pfam" id="PF08241">
    <property type="entry name" value="Methyltransf_11"/>
    <property type="match status" value="1"/>
</dbReference>
<dbReference type="PANTHER" id="PTHR44068">
    <property type="entry name" value="ZGC:194242"/>
    <property type="match status" value="1"/>
</dbReference>
<keyword evidence="1 3" id="KW-0808">Transferase</keyword>
<keyword evidence="4" id="KW-1185">Reference proteome</keyword>
<evidence type="ECO:0000313" key="3">
    <source>
        <dbReference type="EMBL" id="OKH24834.1"/>
    </source>
</evidence>
<dbReference type="CDD" id="cd02440">
    <property type="entry name" value="AdoMet_MTases"/>
    <property type="match status" value="1"/>
</dbReference>
<dbReference type="Proteomes" id="UP000186868">
    <property type="component" value="Unassembled WGS sequence"/>
</dbReference>
<evidence type="ECO:0000256" key="1">
    <source>
        <dbReference type="ARBA" id="ARBA00022679"/>
    </source>
</evidence>
<dbReference type="PANTHER" id="PTHR44068:SF11">
    <property type="entry name" value="GERANYL DIPHOSPHATE 2-C-METHYLTRANSFERASE"/>
    <property type="match status" value="1"/>
</dbReference>
<sequence length="278" mass="31732">MEAQSNKTENYIHGYTVEEQQRLIEQALYWREKLILRDVNFLPGDRILEIGCGAGAVLGVLGQAFPQLQLAGIDLQASQIAYARQHLENLGLLNVDLQVGNASQLPWTDESFNYIYNIWFLEHISNPEPILQEAYRVLKPGGTIMLNETDYRTILIYPESADYRYLQDALCELLLDSGGNPYIGRRLGLLLQKAGFSRVKNLPWAFHYFQGENSQKLRDFIEYIYAWLAPTISQMIEKLGKDEKRLGSGLEFFRSIPDLQESAASIIVYRASAIKVSY</sequence>
<protein>
    <submittedName>
        <fullName evidence="3">SAM-dependent methyltransferase</fullName>
    </submittedName>
</protein>
<gene>
    <name evidence="3" type="ORF">NIES593_06350</name>
</gene>